<dbReference type="PANTHER" id="PTHR30121">
    <property type="entry name" value="UNCHARACTERIZED PROTEIN YJGR-RELATED"/>
    <property type="match status" value="1"/>
</dbReference>
<dbReference type="SUPFAM" id="SSF52540">
    <property type="entry name" value="P-loop containing nucleoside triphosphate hydrolases"/>
    <property type="match status" value="1"/>
</dbReference>
<organism evidence="3 4">
    <name type="scientific">Hungatella hathewayi</name>
    <dbReference type="NCBI Taxonomy" id="154046"/>
    <lineage>
        <taxon>Bacteria</taxon>
        <taxon>Bacillati</taxon>
        <taxon>Bacillota</taxon>
        <taxon>Clostridia</taxon>
        <taxon>Lachnospirales</taxon>
        <taxon>Lachnospiraceae</taxon>
        <taxon>Hungatella</taxon>
    </lineage>
</organism>
<reference evidence="3" key="1">
    <citation type="submission" date="2022-01" db="EMBL/GenBank/DDBJ databases">
        <title>Novel bile acid biosynthetic pathways are enriched in the microbiome of centenarians.</title>
        <authorList>
            <person name="Sato Y."/>
            <person name="Atarashi K."/>
            <person name="Plichta R.D."/>
            <person name="Arai Y."/>
            <person name="Sasajima S."/>
            <person name="Kearney M.S."/>
            <person name="Suda W."/>
            <person name="Takeshita K."/>
            <person name="Sasaki T."/>
            <person name="Okamoto S."/>
            <person name="Skelly N.A."/>
            <person name="Okamura Y."/>
            <person name="Vlamakis H."/>
            <person name="Li Y."/>
            <person name="Tanoue T."/>
            <person name="Takei H."/>
            <person name="Nittono H."/>
            <person name="Narushima S."/>
            <person name="Irie J."/>
            <person name="Itoh H."/>
            <person name="Moriya K."/>
            <person name="Sugiura Y."/>
            <person name="Suematsu M."/>
            <person name="Moritoki N."/>
            <person name="Shibata S."/>
            <person name="Littman R.D."/>
            <person name="Fischbach A.M."/>
            <person name="Uwamino Y."/>
            <person name="Inoue T."/>
            <person name="Honda A."/>
            <person name="Hattori M."/>
            <person name="Murai T."/>
            <person name="Xavier J.R."/>
            <person name="Hirose N."/>
            <person name="Honda K."/>
        </authorList>
    </citation>
    <scope>NUCLEOTIDE SEQUENCE</scope>
    <source>
        <strain evidence="3">CE91-St55</strain>
    </source>
</reference>
<dbReference type="AlphaFoldDB" id="A0AA37N526"/>
<dbReference type="EMBL" id="BQNJ01000002">
    <property type="protein sequence ID" value="GKH03248.1"/>
    <property type="molecule type" value="Genomic_DNA"/>
</dbReference>
<dbReference type="Gene3D" id="1.10.8.730">
    <property type="match status" value="1"/>
</dbReference>
<dbReference type="GeneID" id="93150060"/>
<dbReference type="Pfam" id="PF19044">
    <property type="entry name" value="P-loop_TraG"/>
    <property type="match status" value="1"/>
</dbReference>
<dbReference type="InterPro" id="IPR027417">
    <property type="entry name" value="P-loop_NTPase"/>
</dbReference>
<dbReference type="Gene3D" id="3.40.50.300">
    <property type="entry name" value="P-loop containing nucleotide triphosphate hydrolases"/>
    <property type="match status" value="1"/>
</dbReference>
<protein>
    <recommendedName>
        <fullName evidence="2">TraG P-loop domain-containing protein</fullName>
    </recommendedName>
</protein>
<accession>A0AA37N526</accession>
<evidence type="ECO:0000259" key="2">
    <source>
        <dbReference type="Pfam" id="PF19044"/>
    </source>
</evidence>
<gene>
    <name evidence="3" type="ORF">CE91St55_52290</name>
</gene>
<keyword evidence="1" id="KW-1133">Transmembrane helix</keyword>
<evidence type="ECO:0000313" key="4">
    <source>
        <dbReference type="Proteomes" id="UP001055091"/>
    </source>
</evidence>
<proteinExistence type="predicted"/>
<feature type="domain" description="TraG P-loop" evidence="2">
    <location>
        <begin position="521"/>
        <end position="851"/>
    </location>
</feature>
<dbReference type="InterPro" id="IPR051162">
    <property type="entry name" value="T4SS_component"/>
</dbReference>
<comment type="caution">
    <text evidence="3">The sequence shown here is derived from an EMBL/GenBank/DDBJ whole genome shotgun (WGS) entry which is preliminary data.</text>
</comment>
<evidence type="ECO:0000256" key="1">
    <source>
        <dbReference type="SAM" id="Phobius"/>
    </source>
</evidence>
<evidence type="ECO:0000313" key="3">
    <source>
        <dbReference type="EMBL" id="GKH03248.1"/>
    </source>
</evidence>
<sequence length="913" mass="104580">MRIIPKKTKVSIEFFKGVDIIDLIIGMIGIFLVAMVVMSSLPFKLPLTMVLIIIFGVLLVPIDEDKNYEAVLYILRYFAHPKVVKRNGEKESGQETAEAKGKAKKKSGKNVNVEDVMAFTGIKGNEILYGDSYVASVIGISPVEFRFMAEKRQDYMIERVFGAALRMVTGSNRGASIVKVERPILYDETIQYEFQKMESLKEAFYNDIINEDELTTRVEIIYDRIMEIERINFDDKVYDSFHYLVLYDKNSKSLSDMTRSVLQTLDGGGLPVKLLDEKELAVFLKYNMTRDFDEREIETLKPEEYKAWIIPECVEFGTRTVKIDDVVTHNLKIVNYPTEVGNAWGHSIFNMENTKVIMKLTPVDRFKAVRNIDRSIDELRGQEANTNKESRLIELAGHIETLQNLLLMLQSDNEQLFNVSIYMTLYDYEETERRLGKNKTEGEPVQVSDMKRRVKRLLAEQSFRTSDMFLRQFEMFVGSQVSRYDPFAKKARGIHSNSVAAVFPFVYSHIHDKGGFRIGHSAGLPVFIDFFVRDRNRVNSNMVVIGKSGGGKSFATKMMLTNLAAENSKIFILDPENEYTALAKSLHGNWIDVGSATQGRINPFHIITALNDDESGEEENNVSYAVHLQFLEEYFKQILPGIDTDSMEFLNNIVIRVYDEKGIDETTNLNLLGPEDYPTFDDLYDKLLTDYQASDSDYMKNHLRVLISYISKFSTGGRNSHLWNGPSTLDVKENFTVFNFQSLLANKNNTVANAQMLLILKWLDNEIIKNRDYNEKYHASRKIIVVVDEAHVFIDEKYPIALDFMFQLAKRIRKYNGMQVVITQNVKDFVGTEELARKSTAIINASQYSFIFPMAPNDMHDLCRLYEKAGEINETEQDEIVNNGRGHAFVVTSPASRSSIEITADDSMVRMFE</sequence>
<dbReference type="RefSeq" id="WP_182284120.1">
    <property type="nucleotide sequence ID" value="NZ_BQNJ01000002.1"/>
</dbReference>
<dbReference type="InterPro" id="IPR043964">
    <property type="entry name" value="P-loop_TraG"/>
</dbReference>
<keyword evidence="1" id="KW-0472">Membrane</keyword>
<name>A0AA37N526_9FIRM</name>
<keyword evidence="1" id="KW-0812">Transmembrane</keyword>
<feature type="transmembrane region" description="Helical" evidence="1">
    <location>
        <begin position="20"/>
        <end position="39"/>
    </location>
</feature>
<dbReference type="PANTHER" id="PTHR30121:SF6">
    <property type="entry name" value="SLR6007 PROTEIN"/>
    <property type="match status" value="1"/>
</dbReference>
<dbReference type="Proteomes" id="UP001055091">
    <property type="component" value="Unassembled WGS sequence"/>
</dbReference>